<organism evidence="2 3">
    <name type="scientific">Stieleria neptunia</name>
    <dbReference type="NCBI Taxonomy" id="2527979"/>
    <lineage>
        <taxon>Bacteria</taxon>
        <taxon>Pseudomonadati</taxon>
        <taxon>Planctomycetota</taxon>
        <taxon>Planctomycetia</taxon>
        <taxon>Pirellulales</taxon>
        <taxon>Pirellulaceae</taxon>
        <taxon>Stieleria</taxon>
    </lineage>
</organism>
<dbReference type="KEGG" id="snep:Enr13x_62910"/>
<name>A0A518HZU7_9BACT</name>
<dbReference type="Proteomes" id="UP000319004">
    <property type="component" value="Chromosome"/>
</dbReference>
<dbReference type="EMBL" id="CP037423">
    <property type="protein sequence ID" value="QDV46382.1"/>
    <property type="molecule type" value="Genomic_DNA"/>
</dbReference>
<protein>
    <submittedName>
        <fullName evidence="2">Uncharacterized protein</fullName>
    </submittedName>
</protein>
<accession>A0A518HZU7</accession>
<evidence type="ECO:0000256" key="1">
    <source>
        <dbReference type="SAM" id="MobiDB-lite"/>
    </source>
</evidence>
<proteinExistence type="predicted"/>
<dbReference type="AlphaFoldDB" id="A0A518HZU7"/>
<feature type="region of interest" description="Disordered" evidence="1">
    <location>
        <begin position="42"/>
        <end position="80"/>
    </location>
</feature>
<sequence>MSTSSMLPACAFLETLGVASKVRTPLDPQRFQHWRTRSARMSIPEGYQRVAGGQRSDTSGKRVPQSPRPRTGSQRIHPPAAVRQSAFVKDLIGELECAGWPGTRAPTSFASTPFGGASDGGPDVRRCRFAHLRLLAWTPSGSCRTLWRRRWWRNGASLLGPAEGAQTQTRGLDRVLAVTQKKRSRFTAPLFAGFNLGPIDPDRAFAGWISRRSGTVGLRRFPGHPSGRLLGTACCRFRRLRLPLRRVLALRPSPLV</sequence>
<evidence type="ECO:0000313" key="2">
    <source>
        <dbReference type="EMBL" id="QDV46382.1"/>
    </source>
</evidence>
<evidence type="ECO:0000313" key="3">
    <source>
        <dbReference type="Proteomes" id="UP000319004"/>
    </source>
</evidence>
<reference evidence="2 3" key="1">
    <citation type="submission" date="2019-03" db="EMBL/GenBank/DDBJ databases">
        <title>Deep-cultivation of Planctomycetes and their phenomic and genomic characterization uncovers novel biology.</title>
        <authorList>
            <person name="Wiegand S."/>
            <person name="Jogler M."/>
            <person name="Boedeker C."/>
            <person name="Pinto D."/>
            <person name="Vollmers J."/>
            <person name="Rivas-Marin E."/>
            <person name="Kohn T."/>
            <person name="Peeters S.H."/>
            <person name="Heuer A."/>
            <person name="Rast P."/>
            <person name="Oberbeckmann S."/>
            <person name="Bunk B."/>
            <person name="Jeske O."/>
            <person name="Meyerdierks A."/>
            <person name="Storesund J.E."/>
            <person name="Kallscheuer N."/>
            <person name="Luecker S."/>
            <person name="Lage O.M."/>
            <person name="Pohl T."/>
            <person name="Merkel B.J."/>
            <person name="Hornburger P."/>
            <person name="Mueller R.-W."/>
            <person name="Bruemmer F."/>
            <person name="Labrenz M."/>
            <person name="Spormann A.M."/>
            <person name="Op den Camp H."/>
            <person name="Overmann J."/>
            <person name="Amann R."/>
            <person name="Jetten M.S.M."/>
            <person name="Mascher T."/>
            <person name="Medema M.H."/>
            <person name="Devos D.P."/>
            <person name="Kaster A.-K."/>
            <person name="Ovreas L."/>
            <person name="Rohde M."/>
            <person name="Galperin M.Y."/>
            <person name="Jogler C."/>
        </authorList>
    </citation>
    <scope>NUCLEOTIDE SEQUENCE [LARGE SCALE GENOMIC DNA]</scope>
    <source>
        <strain evidence="2 3">Enr13</strain>
    </source>
</reference>
<gene>
    <name evidence="2" type="ORF">Enr13x_62910</name>
</gene>
<keyword evidence="3" id="KW-1185">Reference proteome</keyword>